<organism evidence="16">
    <name type="scientific">Candidatus Kentrum eta</name>
    <dbReference type="NCBI Taxonomy" id="2126337"/>
    <lineage>
        <taxon>Bacteria</taxon>
        <taxon>Pseudomonadati</taxon>
        <taxon>Pseudomonadota</taxon>
        <taxon>Gammaproteobacteria</taxon>
        <taxon>Candidatus Kentrum</taxon>
    </lineage>
</organism>
<keyword evidence="7 12" id="KW-0418">Kinase</keyword>
<dbReference type="GO" id="GO:0005829">
    <property type="term" value="C:cytosol"/>
    <property type="evidence" value="ECO:0007669"/>
    <property type="project" value="TreeGrafter"/>
</dbReference>
<dbReference type="InterPro" id="IPR039430">
    <property type="entry name" value="Thymidylate_kin-like_dom"/>
</dbReference>
<dbReference type="EMBL" id="CAADFG010000440">
    <property type="protein sequence ID" value="VFK04634.1"/>
    <property type="molecule type" value="Genomic_DNA"/>
</dbReference>
<comment type="function">
    <text evidence="11 12">Phosphorylation of dTMP to form dTDP in both de novo and salvage pathways of dTTP synthesis.</text>
</comment>
<evidence type="ECO:0000256" key="12">
    <source>
        <dbReference type="HAMAP-Rule" id="MF_00165"/>
    </source>
</evidence>
<dbReference type="Gene3D" id="3.40.50.300">
    <property type="entry name" value="P-loop containing nucleotide triphosphate hydrolases"/>
    <property type="match status" value="1"/>
</dbReference>
<dbReference type="Pfam" id="PF02223">
    <property type="entry name" value="Thymidylate_kin"/>
    <property type="match status" value="1"/>
</dbReference>
<dbReference type="GO" id="GO:0006227">
    <property type="term" value="P:dUDP biosynthetic process"/>
    <property type="evidence" value="ECO:0007669"/>
    <property type="project" value="TreeGrafter"/>
</dbReference>
<dbReference type="PANTHER" id="PTHR10344">
    <property type="entry name" value="THYMIDYLATE KINASE"/>
    <property type="match status" value="1"/>
</dbReference>
<dbReference type="GO" id="GO:0006233">
    <property type="term" value="P:dTDP biosynthetic process"/>
    <property type="evidence" value="ECO:0007669"/>
    <property type="project" value="InterPro"/>
</dbReference>
<dbReference type="InterPro" id="IPR018094">
    <property type="entry name" value="Thymidylate_kinase"/>
</dbReference>
<dbReference type="SUPFAM" id="SSF52540">
    <property type="entry name" value="P-loop containing nucleoside triphosphate hydrolases"/>
    <property type="match status" value="1"/>
</dbReference>
<dbReference type="GO" id="GO:0004798">
    <property type="term" value="F:dTMP kinase activity"/>
    <property type="evidence" value="ECO:0007669"/>
    <property type="project" value="UniProtKB-UniRule"/>
</dbReference>
<evidence type="ECO:0000256" key="6">
    <source>
        <dbReference type="ARBA" id="ARBA00022741"/>
    </source>
</evidence>
<accession>A0A450VUH0</accession>
<evidence type="ECO:0000256" key="3">
    <source>
        <dbReference type="ARBA" id="ARBA00017144"/>
    </source>
</evidence>
<dbReference type="AlphaFoldDB" id="A0A450VUH0"/>
<evidence type="ECO:0000259" key="13">
    <source>
        <dbReference type="Pfam" id="PF02223"/>
    </source>
</evidence>
<keyword evidence="6 12" id="KW-0547">Nucleotide-binding</keyword>
<evidence type="ECO:0000256" key="8">
    <source>
        <dbReference type="ARBA" id="ARBA00022840"/>
    </source>
</evidence>
<reference evidence="16" key="1">
    <citation type="submission" date="2019-02" db="EMBL/GenBank/DDBJ databases">
        <authorList>
            <person name="Gruber-Vodicka R. H."/>
            <person name="Seah K. B. B."/>
        </authorList>
    </citation>
    <scope>NUCLEOTIDE SEQUENCE</scope>
    <source>
        <strain evidence="16">BECK_SA2B12</strain>
        <strain evidence="14">BECK_SA2B15</strain>
        <strain evidence="15">BECK_SA2B20</strain>
    </source>
</reference>
<evidence type="ECO:0000313" key="14">
    <source>
        <dbReference type="EMBL" id="VFK04634.1"/>
    </source>
</evidence>
<comment type="similarity">
    <text evidence="1 12">Belongs to the thymidylate kinase family.</text>
</comment>
<evidence type="ECO:0000256" key="1">
    <source>
        <dbReference type="ARBA" id="ARBA00009776"/>
    </source>
</evidence>
<keyword evidence="4 12" id="KW-0808">Transferase</keyword>
<evidence type="ECO:0000256" key="9">
    <source>
        <dbReference type="ARBA" id="ARBA00029962"/>
    </source>
</evidence>
<proteinExistence type="inferred from homology"/>
<gene>
    <name evidence="12" type="primary">tmk</name>
    <name evidence="14" type="ORF">BECKH772A_GA0070896_104401</name>
    <name evidence="15" type="ORF">BECKH772B_GA0070898_105091</name>
    <name evidence="16" type="ORF">BECKH772C_GA0070978_105151</name>
</gene>
<dbReference type="NCBIfam" id="TIGR00041">
    <property type="entry name" value="DTMP_kinase"/>
    <property type="match status" value="1"/>
</dbReference>
<evidence type="ECO:0000313" key="16">
    <source>
        <dbReference type="EMBL" id="VFK08461.1"/>
    </source>
</evidence>
<name>A0A450VUH0_9GAMM</name>
<dbReference type="EMBL" id="CAADFI010000509">
    <property type="protein sequence ID" value="VFK04954.1"/>
    <property type="molecule type" value="Genomic_DNA"/>
</dbReference>
<dbReference type="CDD" id="cd01672">
    <property type="entry name" value="TMPK"/>
    <property type="match status" value="1"/>
</dbReference>
<feature type="binding site" evidence="12">
    <location>
        <begin position="7"/>
        <end position="14"/>
    </location>
    <ligand>
        <name>ATP</name>
        <dbReference type="ChEBI" id="CHEBI:30616"/>
    </ligand>
</feature>
<feature type="domain" description="Thymidylate kinase-like" evidence="13">
    <location>
        <begin position="5"/>
        <end position="193"/>
    </location>
</feature>
<dbReference type="GO" id="GO:0006235">
    <property type="term" value="P:dTTP biosynthetic process"/>
    <property type="evidence" value="ECO:0007669"/>
    <property type="project" value="UniProtKB-UniRule"/>
</dbReference>
<evidence type="ECO:0000256" key="7">
    <source>
        <dbReference type="ARBA" id="ARBA00022777"/>
    </source>
</evidence>
<evidence type="ECO:0000256" key="10">
    <source>
        <dbReference type="ARBA" id="ARBA00048743"/>
    </source>
</evidence>
<evidence type="ECO:0000313" key="15">
    <source>
        <dbReference type="EMBL" id="VFK04954.1"/>
    </source>
</evidence>
<dbReference type="HAMAP" id="MF_00165">
    <property type="entry name" value="Thymidylate_kinase"/>
    <property type="match status" value="1"/>
</dbReference>
<dbReference type="EMBL" id="CAADFJ010000515">
    <property type="protein sequence ID" value="VFK08461.1"/>
    <property type="molecule type" value="Genomic_DNA"/>
</dbReference>
<evidence type="ECO:0000256" key="5">
    <source>
        <dbReference type="ARBA" id="ARBA00022727"/>
    </source>
</evidence>
<dbReference type="GO" id="GO:0005524">
    <property type="term" value="F:ATP binding"/>
    <property type="evidence" value="ECO:0007669"/>
    <property type="project" value="UniProtKB-UniRule"/>
</dbReference>
<keyword evidence="8 12" id="KW-0067">ATP-binding</keyword>
<keyword evidence="5 12" id="KW-0545">Nucleotide biosynthesis</keyword>
<evidence type="ECO:0000256" key="11">
    <source>
        <dbReference type="ARBA" id="ARBA00057735"/>
    </source>
</evidence>
<comment type="catalytic activity">
    <reaction evidence="10 12">
        <text>dTMP + ATP = dTDP + ADP</text>
        <dbReference type="Rhea" id="RHEA:13517"/>
        <dbReference type="ChEBI" id="CHEBI:30616"/>
        <dbReference type="ChEBI" id="CHEBI:58369"/>
        <dbReference type="ChEBI" id="CHEBI:63528"/>
        <dbReference type="ChEBI" id="CHEBI:456216"/>
        <dbReference type="EC" id="2.7.4.9"/>
    </reaction>
</comment>
<protein>
    <recommendedName>
        <fullName evidence="3 12">Thymidylate kinase</fullName>
        <ecNumber evidence="2 12">2.7.4.9</ecNumber>
    </recommendedName>
    <alternativeName>
        <fullName evidence="9 12">dTMP kinase</fullName>
    </alternativeName>
</protein>
<sequence>MFITIEGMEGGGKSTSLPFIADLLRSAGKSVVITREPGGTEVGEALRGLLLNPRQTIELDTELLLIFAARAEHLAAVITPALQAGRWVVCSRSTDATYAYQGAGRGIPYARIAILEDWVQGGLRPDLTLILDIPAKEGLARVRQRGSTDRFEQEREEFFDRVRNAYLARAEAHPDRYHVIDARAPIETVRERIADVMLGVLSRATE</sequence>
<evidence type="ECO:0000256" key="2">
    <source>
        <dbReference type="ARBA" id="ARBA00012980"/>
    </source>
</evidence>
<dbReference type="EC" id="2.7.4.9" evidence="2 12"/>
<dbReference type="PANTHER" id="PTHR10344:SF4">
    <property type="entry name" value="UMP-CMP KINASE 2, MITOCHONDRIAL"/>
    <property type="match status" value="1"/>
</dbReference>
<dbReference type="FunFam" id="3.40.50.300:FF:000225">
    <property type="entry name" value="Thymidylate kinase"/>
    <property type="match status" value="1"/>
</dbReference>
<dbReference type="InterPro" id="IPR027417">
    <property type="entry name" value="P-loop_NTPase"/>
</dbReference>
<evidence type="ECO:0000256" key="4">
    <source>
        <dbReference type="ARBA" id="ARBA00022679"/>
    </source>
</evidence>